<keyword evidence="3" id="KW-1185">Reference proteome</keyword>
<dbReference type="SUPFAM" id="SSF52540">
    <property type="entry name" value="P-loop containing nucleoside triphosphate hydrolases"/>
    <property type="match status" value="1"/>
</dbReference>
<dbReference type="SMART" id="SM00382">
    <property type="entry name" value="AAA"/>
    <property type="match status" value="1"/>
</dbReference>
<sequence>MSVKYQLNPPTVSLYREKMIHQILSDPLCFGSEFRHNEWQHNDVASALGLPCELEQNDDIDFRKTVRTLLDKRFQQIKDMEYYPENESIKQGYENIQFLHQLLGLTDAEVKILYFAFHVNVESPLVSLSYCLEKKDFSQSCQFLANILRLPLSDVKMALKKQSKLLSYNLLERNFSPDQVHEFVNWGELIEFDDFVTQPLTSENVLQRCVKVTEKPNLAWQHFDHLDSMRQTMLNYLQYAIKSAKKGGNILIYGKPGTGKTEFSALLGEMLNLSSYTIEYMDEDDDALKPVKRLVYSRLAQKLLGSQRAVVIFDEIEDVFSHSLFERSVAQTHKAWTNNLLETNQVPMIWLSNDVSCMDAAFIRRFDIVFQIPDLPISHKEILIKKLVGEHLSTEYIHYFAKVRSLSPAILDRTFTVVNQLQQSNPEQDFVEQAMTLLNQTLQAQGHKKFSRFN</sequence>
<proteinExistence type="predicted"/>
<feature type="domain" description="AAA+ ATPase" evidence="1">
    <location>
        <begin position="246"/>
        <end position="376"/>
    </location>
</feature>
<dbReference type="Pfam" id="PF00004">
    <property type="entry name" value="AAA"/>
    <property type="match status" value="1"/>
</dbReference>
<gene>
    <name evidence="2" type="ORF">NCTC10801_01548</name>
</gene>
<evidence type="ECO:0000259" key="1">
    <source>
        <dbReference type="SMART" id="SM00382"/>
    </source>
</evidence>
<dbReference type="AlphaFoldDB" id="A0A380TU75"/>
<dbReference type="GO" id="GO:0016887">
    <property type="term" value="F:ATP hydrolysis activity"/>
    <property type="evidence" value="ECO:0007669"/>
    <property type="project" value="InterPro"/>
</dbReference>
<name>A0A380TU75_9PAST</name>
<dbReference type="GO" id="GO:0005524">
    <property type="term" value="F:ATP binding"/>
    <property type="evidence" value="ECO:0007669"/>
    <property type="project" value="InterPro"/>
</dbReference>
<reference evidence="2 3" key="1">
    <citation type="submission" date="2018-06" db="EMBL/GenBank/DDBJ databases">
        <authorList>
            <consortium name="Pathogen Informatics"/>
            <person name="Doyle S."/>
        </authorList>
    </citation>
    <scope>NUCLEOTIDE SEQUENCE [LARGE SCALE GENOMIC DNA]</scope>
    <source>
        <strain evidence="2 3">NCTC10801</strain>
    </source>
</reference>
<dbReference type="Gene3D" id="3.40.50.300">
    <property type="entry name" value="P-loop containing nucleotide triphosphate hydrolases"/>
    <property type="match status" value="1"/>
</dbReference>
<dbReference type="InterPro" id="IPR027417">
    <property type="entry name" value="P-loop_NTPase"/>
</dbReference>
<organism evidence="2 3">
    <name type="scientific">[Actinobacillus] rossii</name>
    <dbReference type="NCBI Taxonomy" id="123820"/>
    <lineage>
        <taxon>Bacteria</taxon>
        <taxon>Pseudomonadati</taxon>
        <taxon>Pseudomonadota</taxon>
        <taxon>Gammaproteobacteria</taxon>
        <taxon>Pasteurellales</taxon>
        <taxon>Pasteurellaceae</taxon>
    </lineage>
</organism>
<evidence type="ECO:0000313" key="3">
    <source>
        <dbReference type="Proteomes" id="UP000254649"/>
    </source>
</evidence>
<evidence type="ECO:0000313" key="2">
    <source>
        <dbReference type="EMBL" id="SUT91848.1"/>
    </source>
</evidence>
<dbReference type="EMBL" id="UFRQ01000003">
    <property type="protein sequence ID" value="SUT91848.1"/>
    <property type="molecule type" value="Genomic_DNA"/>
</dbReference>
<accession>A0A380TU75</accession>
<dbReference type="InterPro" id="IPR003593">
    <property type="entry name" value="AAA+_ATPase"/>
</dbReference>
<protein>
    <submittedName>
        <fullName evidence="2">Orc1/cdc6 family replication initiation protein</fullName>
    </submittedName>
</protein>
<dbReference type="Proteomes" id="UP000254649">
    <property type="component" value="Unassembled WGS sequence"/>
</dbReference>
<dbReference type="InterPro" id="IPR003959">
    <property type="entry name" value="ATPase_AAA_core"/>
</dbReference>